<dbReference type="Gene3D" id="1.25.40.10">
    <property type="entry name" value="Tetratricopeptide repeat domain"/>
    <property type="match status" value="1"/>
</dbReference>
<keyword evidence="1" id="KW-0802">TPR repeat</keyword>
<dbReference type="PANTHER" id="PTHR12558">
    <property type="entry name" value="CELL DIVISION CYCLE 16,23,27"/>
    <property type="match status" value="1"/>
</dbReference>
<evidence type="ECO:0000256" key="1">
    <source>
        <dbReference type="PROSITE-ProRule" id="PRU00339"/>
    </source>
</evidence>
<name>A0A9D1S807_9FIRM</name>
<reference evidence="4" key="1">
    <citation type="submission" date="2020-10" db="EMBL/GenBank/DDBJ databases">
        <authorList>
            <person name="Gilroy R."/>
        </authorList>
    </citation>
    <scope>NUCLEOTIDE SEQUENCE</scope>
    <source>
        <strain evidence="4">ChiGjej1B1-1684</strain>
    </source>
</reference>
<dbReference type="PANTHER" id="PTHR12558:SF13">
    <property type="entry name" value="CELL DIVISION CYCLE PROTEIN 27 HOMOLOG"/>
    <property type="match status" value="1"/>
</dbReference>
<dbReference type="SUPFAM" id="SSF48452">
    <property type="entry name" value="TPR-like"/>
    <property type="match status" value="1"/>
</dbReference>
<gene>
    <name evidence="4" type="ORF">IAD22_04975</name>
</gene>
<proteinExistence type="predicted"/>
<keyword evidence="3" id="KW-0472">Membrane</keyword>
<comment type="caution">
    <text evidence="4">The sequence shown here is derived from an EMBL/GenBank/DDBJ whole genome shotgun (WGS) entry which is preliminary data.</text>
</comment>
<protein>
    <recommendedName>
        <fullName evidence="6">Tetratricopeptide repeat protein</fullName>
    </recommendedName>
</protein>
<dbReference type="PROSITE" id="PS50005">
    <property type="entry name" value="TPR"/>
    <property type="match status" value="1"/>
</dbReference>
<dbReference type="InterPro" id="IPR019734">
    <property type="entry name" value="TPR_rpt"/>
</dbReference>
<accession>A0A9D1S807</accession>
<feature type="region of interest" description="Disordered" evidence="2">
    <location>
        <begin position="233"/>
        <end position="256"/>
    </location>
</feature>
<evidence type="ECO:0000256" key="2">
    <source>
        <dbReference type="SAM" id="MobiDB-lite"/>
    </source>
</evidence>
<feature type="transmembrane region" description="Helical" evidence="3">
    <location>
        <begin position="263"/>
        <end position="281"/>
    </location>
</feature>
<dbReference type="EMBL" id="DVNG01000070">
    <property type="protein sequence ID" value="HIU50346.1"/>
    <property type="molecule type" value="Genomic_DNA"/>
</dbReference>
<evidence type="ECO:0000313" key="4">
    <source>
        <dbReference type="EMBL" id="HIU50346.1"/>
    </source>
</evidence>
<sequence length="762" mass="85265">MFCHKCGRELNDDVSRCPFCNADTSAYLKDDDSSLREILRLSEELNEESDTATDSSGVEIDTDGEGFTEPLTQPLDTPDDEEEEWHDCSVTESLEEDAHQIRQEFDTSDGFYIPKVAAIKAGILPSEEEQTEVLQEETAEVVDDSQEEIQEEPEQQEDIQEIETIDAEEEPEEEEYVDETEEFISNYVPINEIPEEEPEEEREIDEDIDYEDGFVASYDDGFTDNGYSEERVPEEEFYDEEFEEIEEEEPEKPKKKSGSKKRYVIIPVLIVIVAAAGWFGLSEFVINSSASEAISAFADKKYDTAASIYNESVKNSPIQMWIFEGKMNSYIDEVLNEHRDKVLSYDEAKIALNSVIALDDDRFIEKAKEALETIEALEESRAAYAAGQKYFTNGDYIAAAKEFDKVIESDPDYSKAVASRDRSYEKYKEDILSRTSGCETVEEYRAAIELLNEAVENLPNDTELKTRLDNCKKGLEEAVISETVESANSLIDSGNYKDALSLIDETLKEYPDNSTLLNLKSSCTDSYISSSVSQAQQLVASEKYMDAIDLMDSMLAQFPDNETLTNCRNECVNAYVNAAVSSADEFMDAGNYETALTVINKALNDLPDNSTLLNKKEEIETNMPVSLMEECPPTDGTNLKTFTNSSTSSFKIDGKTYREGFTLYSSNGWFASGNGVANMKIGGGYSRLTFNVGKVDGGKDVNGVLNVYVDNELVDTITISSDSGLQSFEIPLNYGSNLRFELSPESGSSTPTYGFTNLTLYK</sequence>
<dbReference type="InterPro" id="IPR011990">
    <property type="entry name" value="TPR-like_helical_dom_sf"/>
</dbReference>
<dbReference type="AlphaFoldDB" id="A0A9D1S807"/>
<keyword evidence="3" id="KW-0812">Transmembrane</keyword>
<keyword evidence="3" id="KW-1133">Transmembrane helix</keyword>
<evidence type="ECO:0008006" key="6">
    <source>
        <dbReference type="Google" id="ProtNLM"/>
    </source>
</evidence>
<feature type="compositionally biased region" description="Acidic residues" evidence="2">
    <location>
        <begin position="233"/>
        <end position="250"/>
    </location>
</feature>
<evidence type="ECO:0000256" key="3">
    <source>
        <dbReference type="SAM" id="Phobius"/>
    </source>
</evidence>
<evidence type="ECO:0000313" key="5">
    <source>
        <dbReference type="Proteomes" id="UP000824118"/>
    </source>
</evidence>
<dbReference type="Proteomes" id="UP000824118">
    <property type="component" value="Unassembled WGS sequence"/>
</dbReference>
<feature type="region of interest" description="Disordered" evidence="2">
    <location>
        <begin position="43"/>
        <end position="83"/>
    </location>
</feature>
<organism evidence="4 5">
    <name type="scientific">Candidatus Limousia pullorum</name>
    <dbReference type="NCBI Taxonomy" id="2840860"/>
    <lineage>
        <taxon>Bacteria</taxon>
        <taxon>Bacillati</taxon>
        <taxon>Bacillota</taxon>
        <taxon>Clostridia</taxon>
        <taxon>Eubacteriales</taxon>
        <taxon>Oscillospiraceae</taxon>
        <taxon>Oscillospiraceae incertae sedis</taxon>
        <taxon>Candidatus Limousia</taxon>
    </lineage>
</organism>
<feature type="repeat" description="TPR" evidence="1">
    <location>
        <begin position="380"/>
        <end position="413"/>
    </location>
</feature>
<reference evidence="4" key="2">
    <citation type="journal article" date="2021" name="PeerJ">
        <title>Extensive microbial diversity within the chicken gut microbiome revealed by metagenomics and culture.</title>
        <authorList>
            <person name="Gilroy R."/>
            <person name="Ravi A."/>
            <person name="Getino M."/>
            <person name="Pursley I."/>
            <person name="Horton D.L."/>
            <person name="Alikhan N.F."/>
            <person name="Baker D."/>
            <person name="Gharbi K."/>
            <person name="Hall N."/>
            <person name="Watson M."/>
            <person name="Adriaenssens E.M."/>
            <person name="Foster-Nyarko E."/>
            <person name="Jarju S."/>
            <person name="Secka A."/>
            <person name="Antonio M."/>
            <person name="Oren A."/>
            <person name="Chaudhuri R.R."/>
            <person name="La Ragione R."/>
            <person name="Hildebrand F."/>
            <person name="Pallen M.J."/>
        </authorList>
    </citation>
    <scope>NUCLEOTIDE SEQUENCE</scope>
    <source>
        <strain evidence="4">ChiGjej1B1-1684</strain>
    </source>
</reference>